<feature type="transmembrane region" description="Helical" evidence="22">
    <location>
        <begin position="113"/>
        <end position="141"/>
    </location>
</feature>
<dbReference type="InterPro" id="IPR000700">
    <property type="entry name" value="PAS-assoc_C"/>
</dbReference>
<evidence type="ECO:0000256" key="20">
    <source>
        <dbReference type="ARBA" id="ARBA00023136"/>
    </source>
</evidence>
<evidence type="ECO:0000256" key="13">
    <source>
        <dbReference type="ARBA" id="ARBA00022741"/>
    </source>
</evidence>
<keyword evidence="17" id="KW-0157">Chromophore</keyword>
<protein>
    <recommendedName>
        <fullName evidence="4">Blue-light-activated histidine kinase</fullName>
        <ecNumber evidence="3">2.7.13.3</ecNumber>
    </recommendedName>
</protein>
<proteinExistence type="predicted"/>
<evidence type="ECO:0000256" key="18">
    <source>
        <dbReference type="ARBA" id="ARBA00023012"/>
    </source>
</evidence>
<evidence type="ECO:0000259" key="24">
    <source>
        <dbReference type="PROSITE" id="PS50113"/>
    </source>
</evidence>
<dbReference type="InterPro" id="IPR036890">
    <property type="entry name" value="HATPase_C_sf"/>
</dbReference>
<evidence type="ECO:0000256" key="11">
    <source>
        <dbReference type="ARBA" id="ARBA00022692"/>
    </source>
</evidence>
<feature type="transmembrane region" description="Helical" evidence="22">
    <location>
        <begin position="153"/>
        <end position="173"/>
    </location>
</feature>
<keyword evidence="15" id="KW-0067">ATP-binding</keyword>
<evidence type="ECO:0000313" key="25">
    <source>
        <dbReference type="EMBL" id="MBF9233810.1"/>
    </source>
</evidence>
<evidence type="ECO:0000256" key="2">
    <source>
        <dbReference type="ARBA" id="ARBA00004141"/>
    </source>
</evidence>
<feature type="domain" description="PAS" evidence="23">
    <location>
        <begin position="186"/>
        <end position="258"/>
    </location>
</feature>
<evidence type="ECO:0000256" key="16">
    <source>
        <dbReference type="ARBA" id="ARBA00022989"/>
    </source>
</evidence>
<evidence type="ECO:0000256" key="22">
    <source>
        <dbReference type="SAM" id="Phobius"/>
    </source>
</evidence>
<evidence type="ECO:0000256" key="5">
    <source>
        <dbReference type="ARBA" id="ARBA00022543"/>
    </source>
</evidence>
<dbReference type="GO" id="GO:0000160">
    <property type="term" value="P:phosphorelay signal transduction system"/>
    <property type="evidence" value="ECO:0007669"/>
    <property type="project" value="UniProtKB-KW"/>
</dbReference>
<dbReference type="RefSeq" id="WP_196271805.1">
    <property type="nucleotide sequence ID" value="NZ_JADQDO010000004.1"/>
</dbReference>
<comment type="caution">
    <text evidence="25">The sequence shown here is derived from an EMBL/GenBank/DDBJ whole genome shotgun (WGS) entry which is preliminary data.</text>
</comment>
<dbReference type="GO" id="GO:0016020">
    <property type="term" value="C:membrane"/>
    <property type="evidence" value="ECO:0007669"/>
    <property type="project" value="UniProtKB-SubCell"/>
</dbReference>
<dbReference type="EMBL" id="JADQDO010000004">
    <property type="protein sequence ID" value="MBF9233810.1"/>
    <property type="molecule type" value="Genomic_DNA"/>
</dbReference>
<dbReference type="InterPro" id="IPR001610">
    <property type="entry name" value="PAC"/>
</dbReference>
<evidence type="ECO:0000256" key="10">
    <source>
        <dbReference type="ARBA" id="ARBA00022679"/>
    </source>
</evidence>
<sequence length="507" mass="55066">MLKAEYMNGSRSWWRFRPGAASPDEAMGRGPVEAQASAHSQGLVHAARVDGSGTRSAPDRTGSMLTRLTKIVPANSPIAIVIAIMCVVIATVARMSLAPLLGLTTPFITMFPAALAAALIGGIIPGLVAIVLGAISAWYFFIPHTFSFGAPSLESFVAVVFYVGVALLMVLAVGAMRSALARLEAVQEKLYAALAASKTGTWRWDMQSNVVEWDPATGELFQRDYRSAPRSLEEFLDIVHPDDRDAMVHVVSKAVRTGEVASYEFRAILPDGSIRWLYERSRAVCDADGRPLYMIGACVDITERKRAEERQVLLLHELNHRVKNTLTTVQSLASQTLRGSHSPEEFQITFLARLMALSATHDILTRTLWESAPLGEVIAAELKPHGGIDGQRISAFGDVVELKPQQALSLGMAFHELATNSAKYGALSTPQGSIKVSWIVKEETAGDRQLAILWHESGGPAVLQPERQGFGTRLIQRSITHELGGAVEMSYQRKGIECAMRLPLSAA</sequence>
<evidence type="ECO:0000259" key="23">
    <source>
        <dbReference type="PROSITE" id="PS50112"/>
    </source>
</evidence>
<evidence type="ECO:0000256" key="3">
    <source>
        <dbReference type="ARBA" id="ARBA00012438"/>
    </source>
</evidence>
<accession>A0A931FNL8</accession>
<keyword evidence="12" id="KW-0677">Repeat</keyword>
<keyword evidence="11 22" id="KW-0812">Transmembrane</keyword>
<keyword evidence="19" id="KW-0843">Virulence</keyword>
<evidence type="ECO:0000256" key="21">
    <source>
        <dbReference type="ARBA" id="ARBA00023170"/>
    </source>
</evidence>
<keyword evidence="26" id="KW-1185">Reference proteome</keyword>
<dbReference type="Gene3D" id="2.10.70.100">
    <property type="match status" value="1"/>
</dbReference>
<dbReference type="PROSITE" id="PS50113">
    <property type="entry name" value="PAC"/>
    <property type="match status" value="1"/>
</dbReference>
<dbReference type="Gene3D" id="3.30.565.10">
    <property type="entry name" value="Histidine kinase-like ATPase, C-terminal domain"/>
    <property type="match status" value="1"/>
</dbReference>
<keyword evidence="13" id="KW-0547">Nucleotide-binding</keyword>
<dbReference type="SMART" id="SM00086">
    <property type="entry name" value="PAC"/>
    <property type="match status" value="1"/>
</dbReference>
<dbReference type="InterPro" id="IPR011102">
    <property type="entry name" value="Sig_transdc_His_kinase_HWE"/>
</dbReference>
<dbReference type="AlphaFoldDB" id="A0A931FNL8"/>
<dbReference type="PROSITE" id="PS50112">
    <property type="entry name" value="PAS"/>
    <property type="match status" value="1"/>
</dbReference>
<evidence type="ECO:0000256" key="12">
    <source>
        <dbReference type="ARBA" id="ARBA00022737"/>
    </source>
</evidence>
<keyword evidence="14" id="KW-0418">Kinase</keyword>
<keyword evidence="9" id="KW-0288">FMN</keyword>
<evidence type="ECO:0000256" key="17">
    <source>
        <dbReference type="ARBA" id="ARBA00022991"/>
    </source>
</evidence>
<dbReference type="PANTHER" id="PTHR41523:SF8">
    <property type="entry name" value="ETHYLENE RESPONSE SENSOR PROTEIN"/>
    <property type="match status" value="1"/>
</dbReference>
<dbReference type="InterPro" id="IPR038318">
    <property type="entry name" value="KdpD_sf"/>
</dbReference>
<dbReference type="Proteomes" id="UP000599312">
    <property type="component" value="Unassembled WGS sequence"/>
</dbReference>
<dbReference type="EC" id="2.7.13.3" evidence="3"/>
<dbReference type="InterPro" id="IPR000014">
    <property type="entry name" value="PAS"/>
</dbReference>
<evidence type="ECO:0000256" key="8">
    <source>
        <dbReference type="ARBA" id="ARBA00022630"/>
    </source>
</evidence>
<keyword evidence="20 22" id="KW-0472">Membrane</keyword>
<evidence type="ECO:0000256" key="15">
    <source>
        <dbReference type="ARBA" id="ARBA00022840"/>
    </source>
</evidence>
<keyword evidence="6" id="KW-0597">Phosphoprotein</keyword>
<dbReference type="PANTHER" id="PTHR41523">
    <property type="entry name" value="TWO-COMPONENT SYSTEM SENSOR PROTEIN"/>
    <property type="match status" value="1"/>
</dbReference>
<dbReference type="Pfam" id="PF07536">
    <property type="entry name" value="HWE_HK"/>
    <property type="match status" value="1"/>
</dbReference>
<comment type="catalytic activity">
    <reaction evidence="1">
        <text>ATP + protein L-histidine = ADP + protein N-phospho-L-histidine.</text>
        <dbReference type="EC" id="2.7.13.3"/>
    </reaction>
</comment>
<evidence type="ECO:0000256" key="9">
    <source>
        <dbReference type="ARBA" id="ARBA00022643"/>
    </source>
</evidence>
<reference evidence="25" key="1">
    <citation type="submission" date="2020-11" db="EMBL/GenBank/DDBJ databases">
        <authorList>
            <person name="Kim M.K."/>
        </authorList>
    </citation>
    <scope>NUCLEOTIDE SEQUENCE</scope>
    <source>
        <strain evidence="25">BT350</strain>
    </source>
</reference>
<dbReference type="GO" id="GO:0005524">
    <property type="term" value="F:ATP binding"/>
    <property type="evidence" value="ECO:0007669"/>
    <property type="project" value="UniProtKB-KW"/>
</dbReference>
<keyword evidence="21" id="KW-0675">Receptor</keyword>
<evidence type="ECO:0000256" key="19">
    <source>
        <dbReference type="ARBA" id="ARBA00023026"/>
    </source>
</evidence>
<comment type="subcellular location">
    <subcellularLocation>
        <location evidence="2">Membrane</location>
        <topology evidence="2">Multi-pass membrane protein</topology>
    </subcellularLocation>
</comment>
<gene>
    <name evidence="25" type="ORF">I2H38_10525</name>
</gene>
<evidence type="ECO:0000256" key="14">
    <source>
        <dbReference type="ARBA" id="ARBA00022777"/>
    </source>
</evidence>
<dbReference type="InterPro" id="IPR013655">
    <property type="entry name" value="PAS_fold_3"/>
</dbReference>
<evidence type="ECO:0000256" key="1">
    <source>
        <dbReference type="ARBA" id="ARBA00000085"/>
    </source>
</evidence>
<keyword evidence="16 22" id="KW-1133">Transmembrane helix</keyword>
<evidence type="ECO:0000256" key="6">
    <source>
        <dbReference type="ARBA" id="ARBA00022553"/>
    </source>
</evidence>
<dbReference type="Pfam" id="PF08447">
    <property type="entry name" value="PAS_3"/>
    <property type="match status" value="1"/>
</dbReference>
<dbReference type="Pfam" id="PF13493">
    <property type="entry name" value="DUF4118"/>
    <property type="match status" value="1"/>
</dbReference>
<dbReference type="GO" id="GO:0009881">
    <property type="term" value="F:photoreceptor activity"/>
    <property type="evidence" value="ECO:0007669"/>
    <property type="project" value="UniProtKB-KW"/>
</dbReference>
<name>A0A931FNL8_9HYPH</name>
<dbReference type="CDD" id="cd00130">
    <property type="entry name" value="PAS"/>
    <property type="match status" value="1"/>
</dbReference>
<dbReference type="Gene3D" id="3.30.450.20">
    <property type="entry name" value="PAS domain"/>
    <property type="match status" value="1"/>
</dbReference>
<organism evidence="25 26">
    <name type="scientific">Microvirga alba</name>
    <dbReference type="NCBI Taxonomy" id="2791025"/>
    <lineage>
        <taxon>Bacteria</taxon>
        <taxon>Pseudomonadati</taxon>
        <taxon>Pseudomonadota</taxon>
        <taxon>Alphaproteobacteria</taxon>
        <taxon>Hyphomicrobiales</taxon>
        <taxon>Methylobacteriaceae</taxon>
        <taxon>Microvirga</taxon>
    </lineage>
</organism>
<evidence type="ECO:0000256" key="7">
    <source>
        <dbReference type="ARBA" id="ARBA00022606"/>
    </source>
</evidence>
<keyword evidence="10" id="KW-0808">Transferase</keyword>
<dbReference type="SMART" id="SM00911">
    <property type="entry name" value="HWE_HK"/>
    <property type="match status" value="1"/>
</dbReference>
<keyword evidence="7" id="KW-0716">Sensory transduction</keyword>
<dbReference type="GO" id="GO:0004673">
    <property type="term" value="F:protein histidine kinase activity"/>
    <property type="evidence" value="ECO:0007669"/>
    <property type="project" value="UniProtKB-EC"/>
</dbReference>
<dbReference type="NCBIfam" id="TIGR00229">
    <property type="entry name" value="sensory_box"/>
    <property type="match status" value="1"/>
</dbReference>
<dbReference type="SUPFAM" id="SSF55785">
    <property type="entry name" value="PYP-like sensor domain (PAS domain)"/>
    <property type="match status" value="1"/>
</dbReference>
<feature type="transmembrane region" description="Helical" evidence="22">
    <location>
        <begin position="78"/>
        <end position="101"/>
    </location>
</feature>
<feature type="domain" description="PAC" evidence="24">
    <location>
        <begin position="261"/>
        <end position="313"/>
    </location>
</feature>
<keyword evidence="5" id="KW-0600">Photoreceptor protein</keyword>
<keyword evidence="18" id="KW-0902">Two-component regulatory system</keyword>
<dbReference type="InterPro" id="IPR025201">
    <property type="entry name" value="KdpD_TM"/>
</dbReference>
<dbReference type="InterPro" id="IPR035965">
    <property type="entry name" value="PAS-like_dom_sf"/>
</dbReference>
<keyword evidence="8" id="KW-0285">Flavoprotein</keyword>
<dbReference type="Gene3D" id="1.20.120.620">
    <property type="entry name" value="Backbone structure of the membrane domain of e. Coli histidine kinase receptor kdpd"/>
    <property type="match status" value="1"/>
</dbReference>
<evidence type="ECO:0000313" key="26">
    <source>
        <dbReference type="Proteomes" id="UP000599312"/>
    </source>
</evidence>
<dbReference type="SMART" id="SM00091">
    <property type="entry name" value="PAS"/>
    <property type="match status" value="1"/>
</dbReference>
<evidence type="ECO:0000256" key="4">
    <source>
        <dbReference type="ARBA" id="ARBA00021740"/>
    </source>
</evidence>